<evidence type="ECO:0000313" key="1">
    <source>
        <dbReference type="EMBL" id="RZR73078.1"/>
    </source>
</evidence>
<dbReference type="Proteomes" id="UP000290560">
    <property type="component" value="Unassembled WGS sequence"/>
</dbReference>
<dbReference type="EMBL" id="KV875821">
    <property type="protein sequence ID" value="RZR73078.1"/>
    <property type="molecule type" value="Genomic_DNA"/>
</dbReference>
<dbReference type="AlphaFoldDB" id="A0A445MFV0"/>
<name>A0A445MFV0_ENSVE</name>
<organism evidence="1">
    <name type="scientific">Ensete ventricosum</name>
    <name type="common">Abyssinian banana</name>
    <name type="synonym">Musa ensete</name>
    <dbReference type="NCBI Taxonomy" id="4639"/>
    <lineage>
        <taxon>Eukaryota</taxon>
        <taxon>Viridiplantae</taxon>
        <taxon>Streptophyta</taxon>
        <taxon>Embryophyta</taxon>
        <taxon>Tracheophyta</taxon>
        <taxon>Spermatophyta</taxon>
        <taxon>Magnoliopsida</taxon>
        <taxon>Liliopsida</taxon>
        <taxon>Zingiberales</taxon>
        <taxon>Musaceae</taxon>
        <taxon>Ensete</taxon>
    </lineage>
</organism>
<reference evidence="1" key="1">
    <citation type="journal article" date="2018" name="Data Brief">
        <title>Genome sequence data from 17 accessions of Ensete ventricosum, a staple food crop for millions in Ethiopia.</title>
        <authorList>
            <person name="Yemataw Z."/>
            <person name="Muzemil S."/>
            <person name="Ambachew D."/>
            <person name="Tripathi L."/>
            <person name="Tesfaye K."/>
            <person name="Chala A."/>
            <person name="Farbos A."/>
            <person name="O'Neill P."/>
            <person name="Moore K."/>
            <person name="Grant M."/>
            <person name="Studholme D.J."/>
        </authorList>
    </citation>
    <scope>NUCLEOTIDE SEQUENCE [LARGE SCALE GENOMIC DNA]</scope>
    <source>
        <tissue evidence="1">Leaf</tissue>
    </source>
</reference>
<protein>
    <submittedName>
        <fullName evidence="1">Uncharacterized protein</fullName>
    </submittedName>
</protein>
<accession>A0A445MFV0</accession>
<gene>
    <name evidence="1" type="ORF">BHM03_00019761</name>
</gene>
<sequence length="91" mass="9800">MNQSESGSGSVVSGVNAGFQVTMTGLMGVGWGGRTVRYMPVVEEMQVAKTSGFGVQRRVSALFVEQLVCGRSSYSSKIVRYLDVNFSVVVR</sequence>
<proteinExistence type="predicted"/>